<dbReference type="InterPro" id="IPR029069">
    <property type="entry name" value="HotDog_dom_sf"/>
</dbReference>
<dbReference type="Proteomes" id="UP000297872">
    <property type="component" value="Unassembled WGS sequence"/>
</dbReference>
<proteinExistence type="predicted"/>
<dbReference type="EMBL" id="SGVY01000049">
    <property type="protein sequence ID" value="TFH76303.1"/>
    <property type="molecule type" value="Genomic_DNA"/>
</dbReference>
<feature type="domain" description="Thioesterase" evidence="1">
    <location>
        <begin position="53"/>
        <end position="128"/>
    </location>
</feature>
<dbReference type="InterPro" id="IPR052061">
    <property type="entry name" value="PTE-AB_protein"/>
</dbReference>
<evidence type="ECO:0000313" key="3">
    <source>
        <dbReference type="Proteomes" id="UP000297872"/>
    </source>
</evidence>
<sequence>MKKILNPYLNKEGYNCVCCAPNNPVGLHLEFWEENEDVLTIWKPGENYQGWVNTLHGGIISMLMDEVAGWVINRKLQTTGVTMQLNVKYKKPVMTTDSQITVRGHIASQRRNIVTIHLTLENSKGEVCDEGEAVYFTFGLDKAREMGFEGCKVEGEFMLLK</sequence>
<dbReference type="GO" id="GO:0016790">
    <property type="term" value="F:thiolester hydrolase activity"/>
    <property type="evidence" value="ECO:0007669"/>
    <property type="project" value="UniProtKB-ARBA"/>
</dbReference>
<dbReference type="Gene3D" id="3.10.129.10">
    <property type="entry name" value="Hotdog Thioesterase"/>
    <property type="match status" value="1"/>
</dbReference>
<reference evidence="2 3" key="1">
    <citation type="submission" date="2019-02" db="EMBL/GenBank/DDBJ databases">
        <title>Draft Genome Sequence of the Prevotella sp. BCRC 81118, Isolated from Human Feces.</title>
        <authorList>
            <person name="Huang C.-H."/>
        </authorList>
    </citation>
    <scope>NUCLEOTIDE SEQUENCE [LARGE SCALE GENOMIC DNA]</scope>
    <source>
        <strain evidence="2 3">BCRC 81118</strain>
    </source>
</reference>
<evidence type="ECO:0000259" key="1">
    <source>
        <dbReference type="Pfam" id="PF03061"/>
    </source>
</evidence>
<dbReference type="GeneID" id="302996369"/>
<dbReference type="OrthoDB" id="9792301at2"/>
<dbReference type="Pfam" id="PF03061">
    <property type="entry name" value="4HBT"/>
    <property type="match status" value="1"/>
</dbReference>
<organism evidence="2 3">
    <name type="scientific">Segatella hominis</name>
    <dbReference type="NCBI Taxonomy" id="2518605"/>
    <lineage>
        <taxon>Bacteria</taxon>
        <taxon>Pseudomonadati</taxon>
        <taxon>Bacteroidota</taxon>
        <taxon>Bacteroidia</taxon>
        <taxon>Bacteroidales</taxon>
        <taxon>Prevotellaceae</taxon>
        <taxon>Segatella</taxon>
    </lineage>
</organism>
<dbReference type="PANTHER" id="PTHR47260">
    <property type="entry name" value="UPF0644 PROTEIN PB2B4.06"/>
    <property type="match status" value="1"/>
</dbReference>
<accession>A0A4Y8VAB1</accession>
<gene>
    <name evidence="2" type="ORF">EXN75_13950</name>
</gene>
<dbReference type="RefSeq" id="WP_134844265.1">
    <property type="nucleotide sequence ID" value="NZ_SGVY01000049.1"/>
</dbReference>
<name>A0A4Y8VAB1_9BACT</name>
<dbReference type="InterPro" id="IPR006683">
    <property type="entry name" value="Thioestr_dom"/>
</dbReference>
<dbReference type="PANTHER" id="PTHR47260:SF3">
    <property type="entry name" value="THIOESTERASE FAMILY PROTEIN (AFU_ORTHOLOGUE AFUA_7G03960)"/>
    <property type="match status" value="1"/>
</dbReference>
<dbReference type="CDD" id="cd03443">
    <property type="entry name" value="PaaI_thioesterase"/>
    <property type="match status" value="1"/>
</dbReference>
<protein>
    <submittedName>
        <fullName evidence="2">PaaI family thioesterase</fullName>
    </submittedName>
</protein>
<dbReference type="SUPFAM" id="SSF54637">
    <property type="entry name" value="Thioesterase/thiol ester dehydrase-isomerase"/>
    <property type="match status" value="1"/>
</dbReference>
<comment type="caution">
    <text evidence="2">The sequence shown here is derived from an EMBL/GenBank/DDBJ whole genome shotgun (WGS) entry which is preliminary data.</text>
</comment>
<dbReference type="AlphaFoldDB" id="A0A4Y8VAB1"/>
<keyword evidence="3" id="KW-1185">Reference proteome</keyword>
<evidence type="ECO:0000313" key="2">
    <source>
        <dbReference type="EMBL" id="TFH76303.1"/>
    </source>
</evidence>